<dbReference type="InParanoid" id="D9QN69"/>
<reference evidence="3" key="1">
    <citation type="journal article" date="2011" name="J. Bacteriol.">
        <title>Genome sequences of eight morphologically diverse alphaproteobacteria.</title>
        <authorList>
            <consortium name="US DOE Joint Genome Institute"/>
            <person name="Brown P.J."/>
            <person name="Kysela D.T."/>
            <person name="Buechlein A."/>
            <person name="Hemmerich C."/>
            <person name="Brun Y.V."/>
        </authorList>
    </citation>
    <scope>NUCLEOTIDE SEQUENCE [LARGE SCALE GENOMIC DNA]</scope>
    <source>
        <strain evidence="3">ATCC 15264 / DSM 4735 / LMG 14903 / NBRC 16000 / CB 81</strain>
    </source>
</reference>
<dbReference type="KEGG" id="bsb:Bresu_0957"/>
<dbReference type="STRING" id="633149.Bresu_0957"/>
<dbReference type="Proteomes" id="UP000002696">
    <property type="component" value="Chromosome"/>
</dbReference>
<keyword evidence="1" id="KW-0812">Transmembrane</keyword>
<keyword evidence="1" id="KW-1133">Transmembrane helix</keyword>
<dbReference type="RefSeq" id="WP_013268373.1">
    <property type="nucleotide sequence ID" value="NC_014375.1"/>
</dbReference>
<evidence type="ECO:0000256" key="1">
    <source>
        <dbReference type="SAM" id="Phobius"/>
    </source>
</evidence>
<keyword evidence="1" id="KW-0472">Membrane</keyword>
<feature type="transmembrane region" description="Helical" evidence="1">
    <location>
        <begin position="20"/>
        <end position="39"/>
    </location>
</feature>
<sequence length="226" mass="24062">MVRDGTRKTTKDDGSGRKWAVLLAAGVAAATVGFAGGWGTEGDTATNFGILAGMGIAFAGAALVMLWITRGARAIGDDPGGAAKRERLQTQRSRQLWVFPVLTAFFLIQAIPAVGNIIDRTADTGDFVQMLLPVLYAWLATAIAMGWDGQSRKERKFLEDELTRVLRARAMAWAFIALMAGVTVSLGVGLWRPELGIVSLPLVLSAAGATAAIRFVWLDREAGKDG</sequence>
<dbReference type="AlphaFoldDB" id="D9QN69"/>
<dbReference type="BioCyc" id="BSUB633149:G1GM8-957-MONOMER"/>
<protein>
    <submittedName>
        <fullName evidence="2">Uncharacterized protein</fullName>
    </submittedName>
</protein>
<dbReference type="OrthoDB" id="7205504at2"/>
<dbReference type="HOGENOM" id="CLU_1222846_0_0_5"/>
<feature type="transmembrane region" description="Helical" evidence="1">
    <location>
        <begin position="45"/>
        <end position="68"/>
    </location>
</feature>
<evidence type="ECO:0000313" key="2">
    <source>
        <dbReference type="EMBL" id="ADL00270.1"/>
    </source>
</evidence>
<name>D9QN69_BRESC</name>
<keyword evidence="3" id="KW-1185">Reference proteome</keyword>
<feature type="transmembrane region" description="Helical" evidence="1">
    <location>
        <begin position="170"/>
        <end position="191"/>
    </location>
</feature>
<accession>D9QN69</accession>
<dbReference type="eggNOG" id="ENOG50342TX">
    <property type="taxonomic scope" value="Bacteria"/>
</dbReference>
<organism evidence="2 3">
    <name type="scientific">Brevundimonas subvibrioides (strain ATCC 15264 / DSM 4735 / LMG 14903 / NBRC 16000 / CB 81)</name>
    <name type="common">Caulobacter subvibrioides</name>
    <dbReference type="NCBI Taxonomy" id="633149"/>
    <lineage>
        <taxon>Bacteria</taxon>
        <taxon>Pseudomonadati</taxon>
        <taxon>Pseudomonadota</taxon>
        <taxon>Alphaproteobacteria</taxon>
        <taxon>Caulobacterales</taxon>
        <taxon>Caulobacteraceae</taxon>
        <taxon>Brevundimonas</taxon>
    </lineage>
</organism>
<feature type="transmembrane region" description="Helical" evidence="1">
    <location>
        <begin position="96"/>
        <end position="118"/>
    </location>
</feature>
<feature type="transmembrane region" description="Helical" evidence="1">
    <location>
        <begin position="197"/>
        <end position="217"/>
    </location>
</feature>
<proteinExistence type="predicted"/>
<dbReference type="EMBL" id="CP002102">
    <property type="protein sequence ID" value="ADL00270.1"/>
    <property type="molecule type" value="Genomic_DNA"/>
</dbReference>
<evidence type="ECO:0000313" key="3">
    <source>
        <dbReference type="Proteomes" id="UP000002696"/>
    </source>
</evidence>
<feature type="transmembrane region" description="Helical" evidence="1">
    <location>
        <begin position="130"/>
        <end position="149"/>
    </location>
</feature>
<gene>
    <name evidence="2" type="ordered locus">Bresu_0957</name>
</gene>